<sequence length="298" mass="33350">MSYNVQGLNHVKAGEYKAALKCFEQGSEEGLSKAQFNLALCHQLGKGTKVDMDKAVHYYKRAALQEHESAQYNLALILLEEDNKVKVAHGLHLLEKVALKGNVQAQSYLGSFLAQPGVHCNRKKAVHMFQMAANSGDALSTYHLAECYEHGLGDLKVNSSQAFQLYATAAQLGNTDAHFKMACMLYNGCEGVERNTQLAEEMLQETASKGHRLSALKLWEIKLERRRENEKKKLALLLADFRPYDSLSTLIVPEYKQPMRRNSHKFNNTTVSDTDGAPNTFHRVASCPTTLLHNIAKR</sequence>
<evidence type="ECO:0000313" key="2">
    <source>
        <dbReference type="Proteomes" id="UP000008144"/>
    </source>
</evidence>
<dbReference type="Gene3D" id="1.25.40.10">
    <property type="entry name" value="Tetratricopeptide repeat domain"/>
    <property type="match status" value="1"/>
</dbReference>
<reference evidence="1" key="2">
    <citation type="submission" date="2025-08" db="UniProtKB">
        <authorList>
            <consortium name="Ensembl"/>
        </authorList>
    </citation>
    <scope>IDENTIFICATION</scope>
</reference>
<dbReference type="PANTHER" id="PTHR45011:SF1">
    <property type="entry name" value="DAP3-BINDING CELL DEATH ENHANCER 1"/>
    <property type="match status" value="1"/>
</dbReference>
<proteinExistence type="predicted"/>
<reference evidence="1" key="3">
    <citation type="submission" date="2025-09" db="UniProtKB">
        <authorList>
            <consortium name="Ensembl"/>
        </authorList>
    </citation>
    <scope>IDENTIFICATION</scope>
</reference>
<dbReference type="GO" id="GO:0043539">
    <property type="term" value="F:protein serine/threonine kinase activator activity"/>
    <property type="evidence" value="ECO:0000318"/>
    <property type="project" value="GO_Central"/>
</dbReference>
<keyword evidence="2" id="KW-1185">Reference proteome</keyword>
<dbReference type="STRING" id="7719.ENSCINP00000014215"/>
<dbReference type="SUPFAM" id="SSF81901">
    <property type="entry name" value="HCP-like"/>
    <property type="match status" value="1"/>
</dbReference>
<dbReference type="Proteomes" id="UP000008144">
    <property type="component" value="Unassembled WGS sequence"/>
</dbReference>
<dbReference type="InParanoid" id="F6WAM1"/>
<dbReference type="InterPro" id="IPR052748">
    <property type="entry name" value="ISR_Activator"/>
</dbReference>
<dbReference type="SMART" id="SM00671">
    <property type="entry name" value="SEL1"/>
    <property type="match status" value="5"/>
</dbReference>
<dbReference type="PANTHER" id="PTHR45011">
    <property type="entry name" value="DAP3-BINDING CELL DEATH ENHANCER 1"/>
    <property type="match status" value="1"/>
</dbReference>
<organism evidence="1 2">
    <name type="scientific">Ciona intestinalis</name>
    <name type="common">Transparent sea squirt</name>
    <name type="synonym">Ascidia intestinalis</name>
    <dbReference type="NCBI Taxonomy" id="7719"/>
    <lineage>
        <taxon>Eukaryota</taxon>
        <taxon>Metazoa</taxon>
        <taxon>Chordata</taxon>
        <taxon>Tunicata</taxon>
        <taxon>Ascidiacea</taxon>
        <taxon>Phlebobranchia</taxon>
        <taxon>Cionidae</taxon>
        <taxon>Ciona</taxon>
    </lineage>
</organism>
<dbReference type="InterPro" id="IPR011990">
    <property type="entry name" value="TPR-like_helical_dom_sf"/>
</dbReference>
<reference evidence="2" key="1">
    <citation type="journal article" date="2002" name="Science">
        <title>The draft genome of Ciona intestinalis: insights into chordate and vertebrate origins.</title>
        <authorList>
            <person name="Dehal P."/>
            <person name="Satou Y."/>
            <person name="Campbell R.K."/>
            <person name="Chapman J."/>
            <person name="Degnan B."/>
            <person name="De Tomaso A."/>
            <person name="Davidson B."/>
            <person name="Di Gregorio A."/>
            <person name="Gelpke M."/>
            <person name="Goodstein D.M."/>
            <person name="Harafuji N."/>
            <person name="Hastings K.E."/>
            <person name="Ho I."/>
            <person name="Hotta K."/>
            <person name="Huang W."/>
            <person name="Kawashima T."/>
            <person name="Lemaire P."/>
            <person name="Martinez D."/>
            <person name="Meinertzhagen I.A."/>
            <person name="Necula S."/>
            <person name="Nonaka M."/>
            <person name="Putnam N."/>
            <person name="Rash S."/>
            <person name="Saiga H."/>
            <person name="Satake M."/>
            <person name="Terry A."/>
            <person name="Yamada L."/>
            <person name="Wang H.G."/>
            <person name="Awazu S."/>
            <person name="Azumi K."/>
            <person name="Boore J."/>
            <person name="Branno M."/>
            <person name="Chin-Bow S."/>
            <person name="DeSantis R."/>
            <person name="Doyle S."/>
            <person name="Francino P."/>
            <person name="Keys D.N."/>
            <person name="Haga S."/>
            <person name="Hayashi H."/>
            <person name="Hino K."/>
            <person name="Imai K.S."/>
            <person name="Inaba K."/>
            <person name="Kano S."/>
            <person name="Kobayashi K."/>
            <person name="Kobayashi M."/>
            <person name="Lee B.I."/>
            <person name="Makabe K.W."/>
            <person name="Manohar C."/>
            <person name="Matassi G."/>
            <person name="Medina M."/>
            <person name="Mochizuki Y."/>
            <person name="Mount S."/>
            <person name="Morishita T."/>
            <person name="Miura S."/>
            <person name="Nakayama A."/>
            <person name="Nishizaka S."/>
            <person name="Nomoto H."/>
            <person name="Ohta F."/>
            <person name="Oishi K."/>
            <person name="Rigoutsos I."/>
            <person name="Sano M."/>
            <person name="Sasaki A."/>
            <person name="Sasakura Y."/>
            <person name="Shoguchi E."/>
            <person name="Shin-i T."/>
            <person name="Spagnuolo A."/>
            <person name="Stainier D."/>
            <person name="Suzuki M.M."/>
            <person name="Tassy O."/>
            <person name="Takatori N."/>
            <person name="Tokuoka M."/>
            <person name="Yagi K."/>
            <person name="Yoshizaki F."/>
            <person name="Wada S."/>
            <person name="Zhang C."/>
            <person name="Hyatt P.D."/>
            <person name="Larimer F."/>
            <person name="Detter C."/>
            <person name="Doggett N."/>
            <person name="Glavina T."/>
            <person name="Hawkins T."/>
            <person name="Richardson P."/>
            <person name="Lucas S."/>
            <person name="Kohara Y."/>
            <person name="Levine M."/>
            <person name="Satoh N."/>
            <person name="Rokhsar D.S."/>
        </authorList>
    </citation>
    <scope>NUCLEOTIDE SEQUENCE [LARGE SCALE GENOMIC DNA]</scope>
</reference>
<dbReference type="GO" id="GO:0140468">
    <property type="term" value="P:HRI-mediated signaling"/>
    <property type="evidence" value="ECO:0000318"/>
    <property type="project" value="GO_Central"/>
</dbReference>
<dbReference type="AlphaFoldDB" id="F6WAM1"/>
<dbReference type="Ensembl" id="ENSCINT00000014215.3">
    <property type="protein sequence ID" value="ENSCINP00000014215.3"/>
    <property type="gene ID" value="ENSCING00000006917.3"/>
</dbReference>
<dbReference type="GeneTree" id="ENSGT00960000189186"/>
<name>F6WAM1_CIOIN</name>
<dbReference type="Pfam" id="PF08238">
    <property type="entry name" value="Sel1"/>
    <property type="match status" value="5"/>
</dbReference>
<dbReference type="HOGENOM" id="CLU_933695_0_0_1"/>
<protein>
    <submittedName>
        <fullName evidence="1">DAP3-binding cell death enhancer 1</fullName>
    </submittedName>
</protein>
<accession>F6WAM1</accession>
<gene>
    <name evidence="1" type="primary">LOC100183152</name>
</gene>
<evidence type="ECO:0000313" key="1">
    <source>
        <dbReference type="Ensembl" id="ENSCINP00000014215.3"/>
    </source>
</evidence>
<dbReference type="InterPro" id="IPR006597">
    <property type="entry name" value="Sel1-like"/>
</dbReference>
<dbReference type="GO" id="GO:0005739">
    <property type="term" value="C:mitochondrion"/>
    <property type="evidence" value="ECO:0000318"/>
    <property type="project" value="GO_Central"/>
</dbReference>